<protein>
    <submittedName>
        <fullName evidence="4">START domain-containing protein 10</fullName>
    </submittedName>
</protein>
<dbReference type="CDD" id="cd00177">
    <property type="entry name" value="START"/>
    <property type="match status" value="1"/>
</dbReference>
<accession>A0A9P6J6D8</accession>
<organism evidence="4 5">
    <name type="scientific">Mortierella alpina</name>
    <name type="common">Oleaginous fungus</name>
    <name type="synonym">Mortierella renispora</name>
    <dbReference type="NCBI Taxonomy" id="64518"/>
    <lineage>
        <taxon>Eukaryota</taxon>
        <taxon>Fungi</taxon>
        <taxon>Fungi incertae sedis</taxon>
        <taxon>Mucoromycota</taxon>
        <taxon>Mortierellomycotina</taxon>
        <taxon>Mortierellomycetes</taxon>
        <taxon>Mortierellales</taxon>
        <taxon>Mortierellaceae</taxon>
        <taxon>Mortierella</taxon>
    </lineage>
</organism>
<evidence type="ECO:0000256" key="2">
    <source>
        <dbReference type="SAM" id="Phobius"/>
    </source>
</evidence>
<sequence length="572" mass="62954">MVDTTQSPLAMLVLVTPYTVLYVVNQLFLHGILDKIHYLFFELIFVLAFRKVFGLPDLTERFFPSQEPVHIHSFEGVQPVKTHLVGTTASTAAAAIAADITECVTFAGTGVKAPSVGTKMTKTSVGASKTTTFQDEEEIKTAHGSDSSMLRSRSRTVSSHSTKKLVLEVKETPYAKELAAMETKVMDYINNTDIWEKVYDDSASINAIQVFQYKSRPMCYKIIANMSNTAAVTFDALCDLDRRSEWDPMCVEARVLEAVAPGTTIQYVRTKAVWPTASRDTVVLGAIKDLGEKGLFMVNASCEHASMPERAKEKIVRMETTVAGHIIVPLEGDPMRCRLTQILDADLKGWIPDKVIQMVSTKAVPDGLRAVNALIPKTTPYLESKILAIATQARLQAESILNEPRPGNDHAIAMLEGHENDLEADPVEQGLELPSEDDKDHSECGDSTRGEQPHELSRRRSESNSSLTTLSDRNRVVTDTVEGERRDSSRPHSRTNSGEASSDHKKRMSTTEQKKTSAGALEKTKSTSTFRVFWEGIKENLGFGLAGKANKILVAVIIVAVLGSSVAKLKRR</sequence>
<dbReference type="OrthoDB" id="333905at2759"/>
<feature type="transmembrane region" description="Helical" evidence="2">
    <location>
        <begin position="6"/>
        <end position="24"/>
    </location>
</feature>
<proteinExistence type="predicted"/>
<keyword evidence="5" id="KW-1185">Reference proteome</keyword>
<dbReference type="GO" id="GO:0005737">
    <property type="term" value="C:cytoplasm"/>
    <property type="evidence" value="ECO:0007669"/>
    <property type="project" value="UniProtKB-ARBA"/>
</dbReference>
<feature type="domain" description="START" evidence="3">
    <location>
        <begin position="195"/>
        <end position="356"/>
    </location>
</feature>
<evidence type="ECO:0000313" key="4">
    <source>
        <dbReference type="EMBL" id="KAF9963621.1"/>
    </source>
</evidence>
<dbReference type="InterPro" id="IPR051213">
    <property type="entry name" value="START_lipid_transfer"/>
</dbReference>
<dbReference type="Proteomes" id="UP000738359">
    <property type="component" value="Unassembled WGS sequence"/>
</dbReference>
<evidence type="ECO:0000256" key="1">
    <source>
        <dbReference type="SAM" id="MobiDB-lite"/>
    </source>
</evidence>
<comment type="caution">
    <text evidence="4">The sequence shown here is derived from an EMBL/GenBank/DDBJ whole genome shotgun (WGS) entry which is preliminary data.</text>
</comment>
<dbReference type="Gene3D" id="3.30.530.20">
    <property type="match status" value="1"/>
</dbReference>
<reference evidence="4" key="1">
    <citation type="journal article" date="2020" name="Fungal Divers.">
        <title>Resolving the Mortierellaceae phylogeny through synthesis of multi-gene phylogenetics and phylogenomics.</title>
        <authorList>
            <person name="Vandepol N."/>
            <person name="Liber J."/>
            <person name="Desiro A."/>
            <person name="Na H."/>
            <person name="Kennedy M."/>
            <person name="Barry K."/>
            <person name="Grigoriev I.V."/>
            <person name="Miller A.N."/>
            <person name="O'Donnell K."/>
            <person name="Stajich J.E."/>
            <person name="Bonito G."/>
        </authorList>
    </citation>
    <scope>NUCLEOTIDE SEQUENCE</scope>
    <source>
        <strain evidence="4">CK1249</strain>
    </source>
</reference>
<feature type="region of interest" description="Disordered" evidence="1">
    <location>
        <begin position="137"/>
        <end position="157"/>
    </location>
</feature>
<feature type="transmembrane region" description="Helical" evidence="2">
    <location>
        <begin position="552"/>
        <end position="569"/>
    </location>
</feature>
<feature type="region of interest" description="Disordered" evidence="1">
    <location>
        <begin position="432"/>
        <end position="522"/>
    </location>
</feature>
<dbReference type="PROSITE" id="PS50848">
    <property type="entry name" value="START"/>
    <property type="match status" value="1"/>
</dbReference>
<dbReference type="SMART" id="SM00234">
    <property type="entry name" value="START"/>
    <property type="match status" value="1"/>
</dbReference>
<dbReference type="SUPFAM" id="SSF55961">
    <property type="entry name" value="Bet v1-like"/>
    <property type="match status" value="1"/>
</dbReference>
<feature type="compositionally biased region" description="Basic and acidic residues" evidence="1">
    <location>
        <begin position="472"/>
        <end position="490"/>
    </location>
</feature>
<evidence type="ECO:0000313" key="5">
    <source>
        <dbReference type="Proteomes" id="UP000738359"/>
    </source>
</evidence>
<keyword evidence="2" id="KW-1133">Transmembrane helix</keyword>
<keyword evidence="2" id="KW-0472">Membrane</keyword>
<keyword evidence="2" id="KW-0812">Transmembrane</keyword>
<feature type="compositionally biased region" description="Basic and acidic residues" evidence="1">
    <location>
        <begin position="436"/>
        <end position="462"/>
    </location>
</feature>
<dbReference type="EMBL" id="JAAAHY010000451">
    <property type="protein sequence ID" value="KAF9963621.1"/>
    <property type="molecule type" value="Genomic_DNA"/>
</dbReference>
<gene>
    <name evidence="4" type="primary">STARD10</name>
    <name evidence="4" type="ORF">BGZ70_007300</name>
</gene>
<name>A0A9P6J6D8_MORAP</name>
<dbReference type="AlphaFoldDB" id="A0A9P6J6D8"/>
<dbReference type="InterPro" id="IPR023393">
    <property type="entry name" value="START-like_dom_sf"/>
</dbReference>
<dbReference type="GO" id="GO:0008289">
    <property type="term" value="F:lipid binding"/>
    <property type="evidence" value="ECO:0007669"/>
    <property type="project" value="InterPro"/>
</dbReference>
<dbReference type="Pfam" id="PF01852">
    <property type="entry name" value="START"/>
    <property type="match status" value="1"/>
</dbReference>
<dbReference type="PANTHER" id="PTHR19308:SF14">
    <property type="entry name" value="START DOMAIN-CONTAINING PROTEIN"/>
    <property type="match status" value="1"/>
</dbReference>
<dbReference type="InterPro" id="IPR002913">
    <property type="entry name" value="START_lipid-bd_dom"/>
</dbReference>
<dbReference type="PANTHER" id="PTHR19308">
    <property type="entry name" value="PHOSPHATIDYLCHOLINE TRANSFER PROTEIN"/>
    <property type="match status" value="1"/>
</dbReference>
<evidence type="ECO:0000259" key="3">
    <source>
        <dbReference type="PROSITE" id="PS50848"/>
    </source>
</evidence>